<dbReference type="InterPro" id="IPR009061">
    <property type="entry name" value="DNA-bd_dom_put_sf"/>
</dbReference>
<dbReference type="SUPFAM" id="SSF46955">
    <property type="entry name" value="Putative DNA-binding domain"/>
    <property type="match status" value="1"/>
</dbReference>
<protein>
    <submittedName>
        <fullName evidence="2">MerR family transcriptional regulator</fullName>
    </submittedName>
</protein>
<reference evidence="2 3" key="1">
    <citation type="submission" date="2019-10" db="EMBL/GenBank/DDBJ databases">
        <title>Description of Paenibacillus terricola sp. nov.</title>
        <authorList>
            <person name="Carlier A."/>
            <person name="Qi S."/>
        </authorList>
    </citation>
    <scope>NUCLEOTIDE SEQUENCE [LARGE SCALE GENOMIC DNA]</scope>
    <source>
        <strain evidence="2 3">LMG 31459</strain>
    </source>
</reference>
<sequence length="181" mass="20631">MEILKTKEAAELLSVSQTTIKRWAAMFPDFFPKDRLGHYTFSERQISQLNHIKDRINQGEALECIHLDLTNDNLPAGPLQENLSPDTDGDPMNKIWSRIGYIEHALDQKANEVVSVQLLQQRAELEDMRVMIKQLSATLETMQKPGSKSLSTYEELHPVAAGRLTSPPRKRGLLRSFFPFL</sequence>
<organism evidence="2 3">
    <name type="scientific">Paenibacillus phytohabitans</name>
    <dbReference type="NCBI Taxonomy" id="2654978"/>
    <lineage>
        <taxon>Bacteria</taxon>
        <taxon>Bacillati</taxon>
        <taxon>Bacillota</taxon>
        <taxon>Bacilli</taxon>
        <taxon>Bacillales</taxon>
        <taxon>Paenibacillaceae</taxon>
        <taxon>Paenibacillus</taxon>
    </lineage>
</organism>
<comment type="caution">
    <text evidence="2">The sequence shown here is derived from an EMBL/GenBank/DDBJ whole genome shotgun (WGS) entry which is preliminary data.</text>
</comment>
<dbReference type="RefSeq" id="WP_171717708.1">
    <property type="nucleotide sequence ID" value="NZ_WHOB01000037.1"/>
</dbReference>
<name>A0ABX1YJ81_9BACL</name>
<keyword evidence="3" id="KW-1185">Reference proteome</keyword>
<evidence type="ECO:0000259" key="1">
    <source>
        <dbReference type="Pfam" id="PF13411"/>
    </source>
</evidence>
<evidence type="ECO:0000313" key="3">
    <source>
        <dbReference type="Proteomes" id="UP000596857"/>
    </source>
</evidence>
<gene>
    <name evidence="2" type="ORF">GC101_13710</name>
</gene>
<dbReference type="Proteomes" id="UP000596857">
    <property type="component" value="Unassembled WGS sequence"/>
</dbReference>
<evidence type="ECO:0000313" key="2">
    <source>
        <dbReference type="EMBL" id="NOU79928.1"/>
    </source>
</evidence>
<dbReference type="EMBL" id="WHOB01000037">
    <property type="protein sequence ID" value="NOU79928.1"/>
    <property type="molecule type" value="Genomic_DNA"/>
</dbReference>
<dbReference type="InterPro" id="IPR000551">
    <property type="entry name" value="MerR-type_HTH_dom"/>
</dbReference>
<dbReference type="Gene3D" id="1.10.1660.10">
    <property type="match status" value="1"/>
</dbReference>
<dbReference type="Pfam" id="PF13411">
    <property type="entry name" value="MerR_1"/>
    <property type="match status" value="1"/>
</dbReference>
<accession>A0ABX1YJ81</accession>
<feature type="domain" description="HTH merR-type" evidence="1">
    <location>
        <begin position="5"/>
        <end position="59"/>
    </location>
</feature>
<proteinExistence type="predicted"/>